<keyword evidence="1" id="KW-0732">Signal</keyword>
<sequence>MKKSRFAKHAALLIAMAMQIPFAMAADAQLDEAQRLVTAKKSAEAYELLLPLQSERAGDPPYDYLLGIAALDSGKTLEAVFALERFLMLNPDNGPARLELARAYYIMGDIKSSRREFETVKAQQIPTQVNAAIQNYLSAMNALVAGAGTRVRGYVELGGGHDSNANSATSATTVAIPAFGGLVGTLDPASRKQSDEFLMGGAGINVRHPFSPEWAFSANAALNLRRYSSLDQFNLGTLDGSAGFTRTRGVDQYTGAIQYQKLMIDSSSYRQTYGFLGQWQHSFDNQRQFTTYGQAMKLDYDGRQNIRTGNRYLLGAAYSQAFDGKYMPVGYAGAYVGKERPDAAGVPHLGHNFYGLRTGGQISLASNLGIVGSTSIEKRDYRGEEPGFLRTRDDKQMDLSLALVYLPKTDWVIRPEISHIRNKSNVVFNDFSRTQIFVTVRRNFN</sequence>
<feature type="chain" id="PRO_5035211599" description="Surface lipoprotein assembly modifier C-terminal domain-containing protein" evidence="1">
    <location>
        <begin position="26"/>
        <end position="445"/>
    </location>
</feature>
<dbReference type="InterPro" id="IPR007655">
    <property type="entry name" value="Slam_C"/>
</dbReference>
<dbReference type="Pfam" id="PF14559">
    <property type="entry name" value="TPR_19"/>
    <property type="match status" value="1"/>
</dbReference>
<dbReference type="Pfam" id="PF04575">
    <property type="entry name" value="SlipAM"/>
    <property type="match status" value="1"/>
</dbReference>
<keyword evidence="4" id="KW-1185">Reference proteome</keyword>
<evidence type="ECO:0000259" key="2">
    <source>
        <dbReference type="Pfam" id="PF04575"/>
    </source>
</evidence>
<feature type="signal peptide" evidence="1">
    <location>
        <begin position="1"/>
        <end position="25"/>
    </location>
</feature>
<name>A0A8J3AY76_9BURK</name>
<dbReference type="SUPFAM" id="SSF48452">
    <property type="entry name" value="TPR-like"/>
    <property type="match status" value="1"/>
</dbReference>
<dbReference type="Proteomes" id="UP000642180">
    <property type="component" value="Unassembled WGS sequence"/>
</dbReference>
<accession>A0A8J3AY76</accession>
<evidence type="ECO:0000313" key="3">
    <source>
        <dbReference type="EMBL" id="GGI18528.1"/>
    </source>
</evidence>
<dbReference type="EMBL" id="BMDI01000001">
    <property type="protein sequence ID" value="GGI18528.1"/>
    <property type="molecule type" value="Genomic_DNA"/>
</dbReference>
<dbReference type="InterPro" id="IPR011990">
    <property type="entry name" value="TPR-like_helical_dom_sf"/>
</dbReference>
<dbReference type="AlphaFoldDB" id="A0A8J3AY76"/>
<reference evidence="4" key="1">
    <citation type="journal article" date="2019" name="Int. J. Syst. Evol. Microbiol.">
        <title>The Global Catalogue of Microorganisms (GCM) 10K type strain sequencing project: providing services to taxonomists for standard genome sequencing and annotation.</title>
        <authorList>
            <consortium name="The Broad Institute Genomics Platform"/>
            <consortium name="The Broad Institute Genome Sequencing Center for Infectious Disease"/>
            <person name="Wu L."/>
            <person name="Ma J."/>
        </authorList>
    </citation>
    <scope>NUCLEOTIDE SEQUENCE [LARGE SCALE GENOMIC DNA]</scope>
    <source>
        <strain evidence="4">CCM 2767</strain>
    </source>
</reference>
<protein>
    <recommendedName>
        <fullName evidence="2">Surface lipoprotein assembly modifier C-terminal domain-containing protein</fullName>
    </recommendedName>
</protein>
<feature type="domain" description="Surface lipoprotein assembly modifier C-terminal" evidence="2">
    <location>
        <begin position="161"/>
        <end position="444"/>
    </location>
</feature>
<organism evidence="3 4">
    <name type="scientific">Oxalicibacterium faecigallinarum</name>
    <dbReference type="NCBI Taxonomy" id="573741"/>
    <lineage>
        <taxon>Bacteria</taxon>
        <taxon>Pseudomonadati</taxon>
        <taxon>Pseudomonadota</taxon>
        <taxon>Betaproteobacteria</taxon>
        <taxon>Burkholderiales</taxon>
        <taxon>Oxalobacteraceae</taxon>
        <taxon>Oxalicibacterium</taxon>
    </lineage>
</organism>
<comment type="caution">
    <text evidence="3">The sequence shown here is derived from an EMBL/GenBank/DDBJ whole genome shotgun (WGS) entry which is preliminary data.</text>
</comment>
<proteinExistence type="predicted"/>
<evidence type="ECO:0000256" key="1">
    <source>
        <dbReference type="SAM" id="SignalP"/>
    </source>
</evidence>
<gene>
    <name evidence="3" type="ORF">GCM10008066_14470</name>
</gene>
<evidence type="ECO:0000313" key="4">
    <source>
        <dbReference type="Proteomes" id="UP000642180"/>
    </source>
</evidence>
<dbReference type="Gene3D" id="1.25.40.10">
    <property type="entry name" value="Tetratricopeptide repeat domain"/>
    <property type="match status" value="1"/>
</dbReference>